<evidence type="ECO:0000313" key="1">
    <source>
        <dbReference type="EMBL" id="GGB28438.1"/>
    </source>
</evidence>
<comment type="caution">
    <text evidence="1">The sequence shown here is derived from an EMBL/GenBank/DDBJ whole genome shotgun (WGS) entry which is preliminary data.</text>
</comment>
<proteinExistence type="predicted"/>
<accession>A0A916T345</accession>
<dbReference type="EMBL" id="BMHI01000003">
    <property type="protein sequence ID" value="GGB28438.1"/>
    <property type="molecule type" value="Genomic_DNA"/>
</dbReference>
<name>A0A916T345_9MICO</name>
<sequence>MLLPRNGAEFKKWIVGSSKDVAGGYVPPGSPGTQGWIVIDTASSIGPGRTLLDNRAWLEHDIRHEFFHANTLPESDSAGNAPLWVTEGYAEWAGSTAIVVFPQTAPPPTLPVTNSEFAKVRATDAYAQSFMFVSYLVARFGQAAAIRFYKRSLEPAYGSTAASFAHVFKHDLASVEKGWSRQYKKQVAALDVDVYVK</sequence>
<reference evidence="1" key="1">
    <citation type="journal article" date="2014" name="Int. J. Syst. Evol. Microbiol.">
        <title>Complete genome sequence of Corynebacterium casei LMG S-19264T (=DSM 44701T), isolated from a smear-ripened cheese.</title>
        <authorList>
            <consortium name="US DOE Joint Genome Institute (JGI-PGF)"/>
            <person name="Walter F."/>
            <person name="Albersmeier A."/>
            <person name="Kalinowski J."/>
            <person name="Ruckert C."/>
        </authorList>
    </citation>
    <scope>NUCLEOTIDE SEQUENCE</scope>
    <source>
        <strain evidence="1">CGMCC 1.15085</strain>
    </source>
</reference>
<evidence type="ECO:0008006" key="3">
    <source>
        <dbReference type="Google" id="ProtNLM"/>
    </source>
</evidence>
<dbReference type="AlphaFoldDB" id="A0A916T345"/>
<gene>
    <name evidence="1" type="ORF">GCM10011492_18340</name>
</gene>
<dbReference type="RefSeq" id="WP_188836724.1">
    <property type="nucleotide sequence ID" value="NZ_BMHI01000003.1"/>
</dbReference>
<keyword evidence="2" id="KW-1185">Reference proteome</keyword>
<organism evidence="1 2">
    <name type="scientific">Flexivirga endophytica</name>
    <dbReference type="NCBI Taxonomy" id="1849103"/>
    <lineage>
        <taxon>Bacteria</taxon>
        <taxon>Bacillati</taxon>
        <taxon>Actinomycetota</taxon>
        <taxon>Actinomycetes</taxon>
        <taxon>Micrococcales</taxon>
        <taxon>Dermacoccaceae</taxon>
        <taxon>Flexivirga</taxon>
    </lineage>
</organism>
<reference evidence="1" key="2">
    <citation type="submission" date="2020-09" db="EMBL/GenBank/DDBJ databases">
        <authorList>
            <person name="Sun Q."/>
            <person name="Zhou Y."/>
        </authorList>
    </citation>
    <scope>NUCLEOTIDE SEQUENCE</scope>
    <source>
        <strain evidence="1">CGMCC 1.15085</strain>
    </source>
</reference>
<dbReference type="Proteomes" id="UP000636793">
    <property type="component" value="Unassembled WGS sequence"/>
</dbReference>
<evidence type="ECO:0000313" key="2">
    <source>
        <dbReference type="Proteomes" id="UP000636793"/>
    </source>
</evidence>
<protein>
    <recommendedName>
        <fullName evidence="3">Peptidase MA-like domain-containing protein</fullName>
    </recommendedName>
</protein>